<protein>
    <submittedName>
        <fullName evidence="2">Uncharacterized protein</fullName>
    </submittedName>
</protein>
<evidence type="ECO:0000313" key="2">
    <source>
        <dbReference type="EMBL" id="KAK9499014.1"/>
    </source>
</evidence>
<organism evidence="2 3">
    <name type="scientific">Rhynocoris fuscipes</name>
    <dbReference type="NCBI Taxonomy" id="488301"/>
    <lineage>
        <taxon>Eukaryota</taxon>
        <taxon>Metazoa</taxon>
        <taxon>Ecdysozoa</taxon>
        <taxon>Arthropoda</taxon>
        <taxon>Hexapoda</taxon>
        <taxon>Insecta</taxon>
        <taxon>Pterygota</taxon>
        <taxon>Neoptera</taxon>
        <taxon>Paraneoptera</taxon>
        <taxon>Hemiptera</taxon>
        <taxon>Heteroptera</taxon>
        <taxon>Panheteroptera</taxon>
        <taxon>Cimicomorpha</taxon>
        <taxon>Reduviidae</taxon>
        <taxon>Harpactorinae</taxon>
        <taxon>Harpactorini</taxon>
        <taxon>Rhynocoris</taxon>
    </lineage>
</organism>
<feature type="region of interest" description="Disordered" evidence="1">
    <location>
        <begin position="106"/>
        <end position="137"/>
    </location>
</feature>
<evidence type="ECO:0000313" key="3">
    <source>
        <dbReference type="Proteomes" id="UP001461498"/>
    </source>
</evidence>
<dbReference type="AlphaFoldDB" id="A0AAW1CRY0"/>
<dbReference type="EMBL" id="JAPXFL010000012">
    <property type="protein sequence ID" value="KAK9499014.1"/>
    <property type="molecule type" value="Genomic_DNA"/>
</dbReference>
<evidence type="ECO:0000256" key="1">
    <source>
        <dbReference type="SAM" id="MobiDB-lite"/>
    </source>
</evidence>
<feature type="compositionally biased region" description="Low complexity" evidence="1">
    <location>
        <begin position="623"/>
        <end position="638"/>
    </location>
</feature>
<reference evidence="2 3" key="1">
    <citation type="submission" date="2022-12" db="EMBL/GenBank/DDBJ databases">
        <title>Chromosome-level genome assembly of true bugs.</title>
        <authorList>
            <person name="Ma L."/>
            <person name="Li H."/>
        </authorList>
    </citation>
    <scope>NUCLEOTIDE SEQUENCE [LARGE SCALE GENOMIC DNA]</scope>
    <source>
        <strain evidence="2">Lab_2022b</strain>
    </source>
</reference>
<feature type="compositionally biased region" description="Basic and acidic residues" evidence="1">
    <location>
        <begin position="535"/>
        <end position="552"/>
    </location>
</feature>
<feature type="region of interest" description="Disordered" evidence="1">
    <location>
        <begin position="622"/>
        <end position="641"/>
    </location>
</feature>
<feature type="region of interest" description="Disordered" evidence="1">
    <location>
        <begin position="214"/>
        <end position="244"/>
    </location>
</feature>
<dbReference type="Proteomes" id="UP001461498">
    <property type="component" value="Unassembled WGS sequence"/>
</dbReference>
<accession>A0AAW1CRY0</accession>
<feature type="region of interest" description="Disordered" evidence="1">
    <location>
        <begin position="256"/>
        <end position="276"/>
    </location>
</feature>
<comment type="caution">
    <text evidence="2">The sequence shown here is derived from an EMBL/GenBank/DDBJ whole genome shotgun (WGS) entry which is preliminary data.</text>
</comment>
<name>A0AAW1CRY0_9HEMI</name>
<feature type="region of interest" description="Disordered" evidence="1">
    <location>
        <begin position="1"/>
        <end position="43"/>
    </location>
</feature>
<feature type="compositionally biased region" description="Low complexity" evidence="1">
    <location>
        <begin position="108"/>
        <end position="124"/>
    </location>
</feature>
<feature type="compositionally biased region" description="Basic and acidic residues" evidence="1">
    <location>
        <begin position="1"/>
        <end position="13"/>
    </location>
</feature>
<sequence>MAEWGGSERDLAVPKKRRRRQYNNDPGVHDDDDDKDDYMLPPLTSRSSSLLQFETLEKQCDTVFRASASSEQFVHSPSLASSFSFDSLETSRWRFSGSPDSLNEDVASSISSSCSSSSSQLSSSQDERDARSYSSRNSATESFKSSLKSHRSFDSLIMCQEKQDSLLLSAELSQSLNNTAIICEEDTEPIAPPRCLYKTVECLTDTGFNKIINKTDEETSRGQRSAENLSEDSGFGEHIPRGNSLRRVSSSGVFTIAENDDDSSSSSYGSDNGMNNTVKIENKNELNVEDKSFAAIRDDDEFLIIPENKSFTSDCNNKMASRHPVVSTPNLYCEEFTVGENEYELKFPDDKRSLSRAHSFKEAGRREGNLRKCKSRGSNIQITTSFINLTKTYSTSESKVHFSPIVSEVIWNEQVRHKPPTGISTAATTVSRSSTTSTLAANDMDKTTQPNKHKSGIGGFFQRFSLRRLSSRDKKRKNLKKETLSVAKTPALKNDQIVVNNIEDLQMIIPLHGPSEERELDTGKFLLIEQQQGEQQEKHNDENERQQLDDHQQPPPPPPTAVNNREVGIIEVGSIERRLDCKEQTGAATVVNSGGSVVMSSGGGGPLPPTRVAGLLETDLDSTDTNTLSASQQQQQQQGNKKARSLLNLGDGRTQLVPCVQQDQPVDHRAKSMEFLLDKENKFAAKVSANFNYHLFIKN</sequence>
<gene>
    <name evidence="2" type="ORF">O3M35_003535</name>
</gene>
<feature type="region of interest" description="Disordered" evidence="1">
    <location>
        <begin position="532"/>
        <end position="566"/>
    </location>
</feature>
<feature type="compositionally biased region" description="Low complexity" evidence="1">
    <location>
        <begin position="264"/>
        <end position="276"/>
    </location>
</feature>
<keyword evidence="3" id="KW-1185">Reference proteome</keyword>
<proteinExistence type="predicted"/>